<evidence type="ECO:0000256" key="1">
    <source>
        <dbReference type="ARBA" id="ARBA00000085"/>
    </source>
</evidence>
<keyword evidence="4" id="KW-0597">Phosphoprotein</keyword>
<dbReference type="CDD" id="cd00082">
    <property type="entry name" value="HisKA"/>
    <property type="match status" value="1"/>
</dbReference>
<sequence length="346" mass="36421">MKPWLTRIGTAVGLGSDQDPDRREYRRSAVRIGLRVAVVSAALVVSVVALVVAYVAWQLTPAQQLERHGAEDVHVYLDTVDLLIAVLVVGGAAVVLAGVATWLIAARAVRPLAEAYRLQRTFVADASHELRTPLTVLSARVQQLQAMLPATSTERAVADELRTDTRALAEVVEDLLATAAGRTDEAAVAELDAGLAAAANDMAVLARDRQVHLVVTPGEGVLAVTPTQLRRCLVALVDNAVGHSPTGGAVWVENEVVGDRVVIRVRDEGQGITGIAPRRVFDRFAHGDAPATGGPTRTSNGIGLALVKDVAVRAGGDVRVERTGPSGTVFALTLPLAGVSGRRRRG</sequence>
<dbReference type="Gene3D" id="1.10.287.130">
    <property type="match status" value="1"/>
</dbReference>
<evidence type="ECO:0000256" key="8">
    <source>
        <dbReference type="ARBA" id="ARBA00022989"/>
    </source>
</evidence>
<evidence type="ECO:0000313" key="13">
    <source>
        <dbReference type="EMBL" id="NUU27773.1"/>
    </source>
</evidence>
<evidence type="ECO:0000256" key="6">
    <source>
        <dbReference type="ARBA" id="ARBA00022692"/>
    </source>
</evidence>
<evidence type="ECO:0000256" key="4">
    <source>
        <dbReference type="ARBA" id="ARBA00022553"/>
    </source>
</evidence>
<dbReference type="InterPro" id="IPR036097">
    <property type="entry name" value="HisK_dim/P_sf"/>
</dbReference>
<keyword evidence="8 11" id="KW-1133">Transmembrane helix</keyword>
<dbReference type="InterPro" id="IPR003661">
    <property type="entry name" value="HisK_dim/P_dom"/>
</dbReference>
<name>A0A850DWE4_9MICO</name>
<accession>A0A850DWE4</accession>
<feature type="domain" description="Histidine kinase" evidence="12">
    <location>
        <begin position="125"/>
        <end position="338"/>
    </location>
</feature>
<proteinExistence type="predicted"/>
<reference evidence="13 14" key="1">
    <citation type="submission" date="2020-05" db="EMBL/GenBank/DDBJ databases">
        <title>Genome Sequencing of Type Strains.</title>
        <authorList>
            <person name="Lemaire J.F."/>
            <person name="Inderbitzin P."/>
            <person name="Gregorio O.A."/>
            <person name="Collins S.B."/>
            <person name="Wespe N."/>
            <person name="Knight-Connoni V."/>
        </authorList>
    </citation>
    <scope>NUCLEOTIDE SEQUENCE [LARGE SCALE GENOMIC DNA]</scope>
    <source>
        <strain evidence="13 14">DSM 20512</strain>
    </source>
</reference>
<dbReference type="PROSITE" id="PS50109">
    <property type="entry name" value="HIS_KIN"/>
    <property type="match status" value="1"/>
</dbReference>
<dbReference type="EMBL" id="JABMCG010000093">
    <property type="protein sequence ID" value="NUU27773.1"/>
    <property type="molecule type" value="Genomic_DNA"/>
</dbReference>
<keyword evidence="10 11" id="KW-0472">Membrane</keyword>
<gene>
    <name evidence="13" type="ORF">HP467_06555</name>
</gene>
<evidence type="ECO:0000313" key="14">
    <source>
        <dbReference type="Proteomes" id="UP000539146"/>
    </source>
</evidence>
<evidence type="ECO:0000256" key="7">
    <source>
        <dbReference type="ARBA" id="ARBA00022777"/>
    </source>
</evidence>
<dbReference type="Pfam" id="PF00512">
    <property type="entry name" value="HisKA"/>
    <property type="match status" value="1"/>
</dbReference>
<keyword evidence="9" id="KW-0902">Two-component regulatory system</keyword>
<keyword evidence="5" id="KW-0808">Transferase</keyword>
<dbReference type="SMART" id="SM00387">
    <property type="entry name" value="HATPase_c"/>
    <property type="match status" value="1"/>
</dbReference>
<evidence type="ECO:0000256" key="10">
    <source>
        <dbReference type="ARBA" id="ARBA00023136"/>
    </source>
</evidence>
<dbReference type="PANTHER" id="PTHR45436">
    <property type="entry name" value="SENSOR HISTIDINE KINASE YKOH"/>
    <property type="match status" value="1"/>
</dbReference>
<dbReference type="PANTHER" id="PTHR45436:SF5">
    <property type="entry name" value="SENSOR HISTIDINE KINASE TRCS"/>
    <property type="match status" value="1"/>
</dbReference>
<evidence type="ECO:0000256" key="9">
    <source>
        <dbReference type="ARBA" id="ARBA00023012"/>
    </source>
</evidence>
<dbReference type="SUPFAM" id="SSF47384">
    <property type="entry name" value="Homodimeric domain of signal transducing histidine kinase"/>
    <property type="match status" value="1"/>
</dbReference>
<dbReference type="InterPro" id="IPR005467">
    <property type="entry name" value="His_kinase_dom"/>
</dbReference>
<dbReference type="Proteomes" id="UP000539146">
    <property type="component" value="Unassembled WGS sequence"/>
</dbReference>
<dbReference type="SUPFAM" id="SSF55874">
    <property type="entry name" value="ATPase domain of HSP90 chaperone/DNA topoisomerase II/histidine kinase"/>
    <property type="match status" value="1"/>
</dbReference>
<dbReference type="GO" id="GO:0005886">
    <property type="term" value="C:plasma membrane"/>
    <property type="evidence" value="ECO:0007669"/>
    <property type="project" value="UniProtKB-SubCell"/>
</dbReference>
<feature type="transmembrane region" description="Helical" evidence="11">
    <location>
        <begin position="32"/>
        <end position="57"/>
    </location>
</feature>
<dbReference type="InterPro" id="IPR003594">
    <property type="entry name" value="HATPase_dom"/>
</dbReference>
<evidence type="ECO:0000256" key="3">
    <source>
        <dbReference type="ARBA" id="ARBA00012438"/>
    </source>
</evidence>
<comment type="caution">
    <text evidence="13">The sequence shown here is derived from an EMBL/GenBank/DDBJ whole genome shotgun (WGS) entry which is preliminary data.</text>
</comment>
<dbReference type="EC" id="2.7.13.3" evidence="3"/>
<feature type="transmembrane region" description="Helical" evidence="11">
    <location>
        <begin position="82"/>
        <end position="105"/>
    </location>
</feature>
<comment type="subcellular location">
    <subcellularLocation>
        <location evidence="2">Cell membrane</location>
    </subcellularLocation>
</comment>
<dbReference type="Pfam" id="PF02518">
    <property type="entry name" value="HATPase_c"/>
    <property type="match status" value="1"/>
</dbReference>
<evidence type="ECO:0000256" key="2">
    <source>
        <dbReference type="ARBA" id="ARBA00004236"/>
    </source>
</evidence>
<evidence type="ECO:0000256" key="11">
    <source>
        <dbReference type="SAM" id="Phobius"/>
    </source>
</evidence>
<keyword evidence="7 13" id="KW-0418">Kinase</keyword>
<dbReference type="InterPro" id="IPR036890">
    <property type="entry name" value="HATPase_C_sf"/>
</dbReference>
<dbReference type="RefSeq" id="WP_175325626.1">
    <property type="nucleotide sequence ID" value="NZ_BAAAWP010000001.1"/>
</dbReference>
<organism evidence="13 14">
    <name type="scientific">Curtobacterium citreum</name>
    <dbReference type="NCBI Taxonomy" id="2036"/>
    <lineage>
        <taxon>Bacteria</taxon>
        <taxon>Bacillati</taxon>
        <taxon>Actinomycetota</taxon>
        <taxon>Actinomycetes</taxon>
        <taxon>Micrococcales</taxon>
        <taxon>Microbacteriaceae</taxon>
        <taxon>Curtobacterium</taxon>
    </lineage>
</organism>
<dbReference type="AlphaFoldDB" id="A0A850DWE4"/>
<evidence type="ECO:0000259" key="12">
    <source>
        <dbReference type="PROSITE" id="PS50109"/>
    </source>
</evidence>
<dbReference type="InterPro" id="IPR050428">
    <property type="entry name" value="TCS_sensor_his_kinase"/>
</dbReference>
<keyword evidence="6 11" id="KW-0812">Transmembrane</keyword>
<protein>
    <recommendedName>
        <fullName evidence="3">histidine kinase</fullName>
        <ecNumber evidence="3">2.7.13.3</ecNumber>
    </recommendedName>
</protein>
<dbReference type="SMART" id="SM00388">
    <property type="entry name" value="HisKA"/>
    <property type="match status" value="1"/>
</dbReference>
<dbReference type="GO" id="GO:0000155">
    <property type="term" value="F:phosphorelay sensor kinase activity"/>
    <property type="evidence" value="ECO:0007669"/>
    <property type="project" value="InterPro"/>
</dbReference>
<evidence type="ECO:0000256" key="5">
    <source>
        <dbReference type="ARBA" id="ARBA00022679"/>
    </source>
</evidence>
<comment type="catalytic activity">
    <reaction evidence="1">
        <text>ATP + protein L-histidine = ADP + protein N-phospho-L-histidine.</text>
        <dbReference type="EC" id="2.7.13.3"/>
    </reaction>
</comment>
<dbReference type="InterPro" id="IPR004358">
    <property type="entry name" value="Sig_transdc_His_kin-like_C"/>
</dbReference>
<dbReference type="PRINTS" id="PR00344">
    <property type="entry name" value="BCTRLSENSOR"/>
</dbReference>
<dbReference type="Gene3D" id="3.30.565.10">
    <property type="entry name" value="Histidine kinase-like ATPase, C-terminal domain"/>
    <property type="match status" value="1"/>
</dbReference>